<dbReference type="SUPFAM" id="SSF53098">
    <property type="entry name" value="Ribonuclease H-like"/>
    <property type="match status" value="1"/>
</dbReference>
<organism evidence="2 3">
    <name type="scientific">Nicotiana attenuata</name>
    <name type="common">Coyote tobacco</name>
    <dbReference type="NCBI Taxonomy" id="49451"/>
    <lineage>
        <taxon>Eukaryota</taxon>
        <taxon>Viridiplantae</taxon>
        <taxon>Streptophyta</taxon>
        <taxon>Embryophyta</taxon>
        <taxon>Tracheophyta</taxon>
        <taxon>Spermatophyta</taxon>
        <taxon>Magnoliopsida</taxon>
        <taxon>eudicotyledons</taxon>
        <taxon>Gunneridae</taxon>
        <taxon>Pentapetalae</taxon>
        <taxon>asterids</taxon>
        <taxon>lamiids</taxon>
        <taxon>Solanales</taxon>
        <taxon>Solanaceae</taxon>
        <taxon>Nicotianoideae</taxon>
        <taxon>Nicotianeae</taxon>
        <taxon>Nicotiana</taxon>
    </lineage>
</organism>
<dbReference type="Gramene" id="OIT03600">
    <property type="protein sequence ID" value="OIT03600"/>
    <property type="gene ID" value="A4A49_51258"/>
</dbReference>
<dbReference type="STRING" id="49451.A0A1J6ISR6"/>
<sequence length="159" mass="17555">DHRGTFIHALAGPLGEGTNNQAGIEAAIIGITWCIGNGYTKVHLEADSSALIHWVTNETTPPWELKMLLLKLKQLCDQCAAISFSHVYREANCLADTLSKHIHNLTALTNFHSFHSLPSQIRGQIQQDFLETPAFRHKKTNKIIIPPHLASPSTSHGYG</sequence>
<dbReference type="AlphaFoldDB" id="A0A1J6ISR6"/>
<gene>
    <name evidence="2" type="ORF">A4A49_51258</name>
</gene>
<dbReference type="Proteomes" id="UP000187609">
    <property type="component" value="Unassembled WGS sequence"/>
</dbReference>
<dbReference type="PANTHER" id="PTHR47723:SF7">
    <property type="entry name" value="RNASE H FAMILY PROTEIN"/>
    <property type="match status" value="1"/>
</dbReference>
<proteinExistence type="predicted"/>
<dbReference type="InterPro" id="IPR044730">
    <property type="entry name" value="RNase_H-like_dom_plant"/>
</dbReference>
<name>A0A1J6ISR6_NICAT</name>
<dbReference type="GO" id="GO:0004523">
    <property type="term" value="F:RNA-DNA hybrid ribonuclease activity"/>
    <property type="evidence" value="ECO:0007669"/>
    <property type="project" value="InterPro"/>
</dbReference>
<evidence type="ECO:0000313" key="2">
    <source>
        <dbReference type="EMBL" id="OIT03600.1"/>
    </source>
</evidence>
<keyword evidence="3" id="KW-1185">Reference proteome</keyword>
<dbReference type="EMBL" id="MJEQ01037187">
    <property type="protein sequence ID" value="OIT03600.1"/>
    <property type="molecule type" value="Genomic_DNA"/>
</dbReference>
<dbReference type="PANTHER" id="PTHR47723">
    <property type="entry name" value="OS05G0353850 PROTEIN"/>
    <property type="match status" value="1"/>
</dbReference>
<dbReference type="InterPro" id="IPR036397">
    <property type="entry name" value="RNaseH_sf"/>
</dbReference>
<dbReference type="InterPro" id="IPR012337">
    <property type="entry name" value="RNaseH-like_sf"/>
</dbReference>
<protein>
    <recommendedName>
        <fullName evidence="1">RNase H type-1 domain-containing protein</fullName>
    </recommendedName>
</protein>
<feature type="non-terminal residue" evidence="2">
    <location>
        <position position="1"/>
    </location>
</feature>
<dbReference type="Gene3D" id="3.30.420.10">
    <property type="entry name" value="Ribonuclease H-like superfamily/Ribonuclease H"/>
    <property type="match status" value="1"/>
</dbReference>
<evidence type="ECO:0000259" key="1">
    <source>
        <dbReference type="Pfam" id="PF13456"/>
    </source>
</evidence>
<dbReference type="OMA" id="THEFRCK"/>
<dbReference type="InterPro" id="IPR053151">
    <property type="entry name" value="RNase_H-like"/>
</dbReference>
<reference evidence="2" key="1">
    <citation type="submission" date="2016-11" db="EMBL/GenBank/DDBJ databases">
        <title>The genome of Nicotiana attenuata.</title>
        <authorList>
            <person name="Xu S."/>
            <person name="Brockmoeller T."/>
            <person name="Gaquerel E."/>
            <person name="Navarro A."/>
            <person name="Kuhl H."/>
            <person name="Gase K."/>
            <person name="Ling Z."/>
            <person name="Zhou W."/>
            <person name="Kreitzer C."/>
            <person name="Stanke M."/>
            <person name="Tang H."/>
            <person name="Lyons E."/>
            <person name="Pandey P."/>
            <person name="Pandey S.P."/>
            <person name="Timmermann B."/>
            <person name="Baldwin I.T."/>
        </authorList>
    </citation>
    <scope>NUCLEOTIDE SEQUENCE [LARGE SCALE GENOMIC DNA]</scope>
    <source>
        <strain evidence="2">UT</strain>
    </source>
</reference>
<comment type="caution">
    <text evidence="2">The sequence shown here is derived from an EMBL/GenBank/DDBJ whole genome shotgun (WGS) entry which is preliminary data.</text>
</comment>
<dbReference type="Pfam" id="PF13456">
    <property type="entry name" value="RVT_3"/>
    <property type="match status" value="1"/>
</dbReference>
<evidence type="ECO:0000313" key="3">
    <source>
        <dbReference type="Proteomes" id="UP000187609"/>
    </source>
</evidence>
<dbReference type="CDD" id="cd06222">
    <property type="entry name" value="RNase_H_like"/>
    <property type="match status" value="1"/>
</dbReference>
<dbReference type="InterPro" id="IPR002156">
    <property type="entry name" value="RNaseH_domain"/>
</dbReference>
<dbReference type="SMR" id="A0A1J6ISR6"/>
<accession>A0A1J6ISR6</accession>
<feature type="domain" description="RNase H type-1" evidence="1">
    <location>
        <begin position="1"/>
        <end position="101"/>
    </location>
</feature>
<dbReference type="GO" id="GO:0003676">
    <property type="term" value="F:nucleic acid binding"/>
    <property type="evidence" value="ECO:0007669"/>
    <property type="project" value="InterPro"/>
</dbReference>